<keyword evidence="3" id="KW-0472">Membrane</keyword>
<dbReference type="InterPro" id="IPR000644">
    <property type="entry name" value="CBS_dom"/>
</dbReference>
<evidence type="ECO:0000256" key="3">
    <source>
        <dbReference type="SAM" id="Phobius"/>
    </source>
</evidence>
<dbReference type="InterPro" id="IPR058581">
    <property type="entry name" value="TM_HPP"/>
</dbReference>
<name>A0A157RRB4_9BORD</name>
<reference evidence="5 6" key="1">
    <citation type="submission" date="2016-03" db="EMBL/GenBank/DDBJ databases">
        <authorList>
            <consortium name="Pathogen Informatics"/>
        </authorList>
    </citation>
    <scope>NUCLEOTIDE SEQUENCE [LARGE SCALE GENOMIC DNA]</scope>
    <source>
        <strain evidence="5 6">NCTC13364</strain>
    </source>
</reference>
<dbReference type="InterPro" id="IPR046342">
    <property type="entry name" value="CBS_dom_sf"/>
</dbReference>
<dbReference type="AlphaFoldDB" id="A0A157RRB4"/>
<evidence type="ECO:0000256" key="1">
    <source>
        <dbReference type="PROSITE-ProRule" id="PRU00703"/>
    </source>
</evidence>
<dbReference type="Gene3D" id="3.10.580.10">
    <property type="entry name" value="CBS-domain"/>
    <property type="match status" value="1"/>
</dbReference>
<dbReference type="SMART" id="SM00116">
    <property type="entry name" value="CBS"/>
    <property type="match status" value="2"/>
</dbReference>
<dbReference type="EMBL" id="FKBS01000030">
    <property type="protein sequence ID" value="SAI60542.1"/>
    <property type="molecule type" value="Genomic_DNA"/>
</dbReference>
<evidence type="ECO:0000313" key="5">
    <source>
        <dbReference type="EMBL" id="SAI60542.1"/>
    </source>
</evidence>
<dbReference type="PANTHER" id="PTHR33741:SF5">
    <property type="entry name" value="TRANSMEMBRANE PROTEIN DDB_G0269096-RELATED"/>
    <property type="match status" value="1"/>
</dbReference>
<protein>
    <submittedName>
        <fullName evidence="5">Membrane protein</fullName>
    </submittedName>
</protein>
<dbReference type="SUPFAM" id="SSF54631">
    <property type="entry name" value="CBS-domain pair"/>
    <property type="match status" value="1"/>
</dbReference>
<dbReference type="Pfam" id="PF00571">
    <property type="entry name" value="CBS"/>
    <property type="match status" value="2"/>
</dbReference>
<gene>
    <name evidence="5" type="ORF">SAMEA1982600_05449</name>
</gene>
<feature type="transmembrane region" description="Helical" evidence="3">
    <location>
        <begin position="88"/>
        <end position="109"/>
    </location>
</feature>
<dbReference type="InterPro" id="IPR007065">
    <property type="entry name" value="HPP"/>
</dbReference>
<dbReference type="PROSITE" id="PS51371">
    <property type="entry name" value="CBS"/>
    <property type="match status" value="1"/>
</dbReference>
<evidence type="ECO:0000256" key="2">
    <source>
        <dbReference type="SAM" id="MobiDB-lite"/>
    </source>
</evidence>
<feature type="transmembrane region" description="Helical" evidence="3">
    <location>
        <begin position="38"/>
        <end position="55"/>
    </location>
</feature>
<proteinExistence type="predicted"/>
<evidence type="ECO:0000259" key="4">
    <source>
        <dbReference type="PROSITE" id="PS51371"/>
    </source>
</evidence>
<organism evidence="5 6">
    <name type="scientific">Bordetella ansorpii</name>
    <dbReference type="NCBI Taxonomy" id="288768"/>
    <lineage>
        <taxon>Bacteria</taxon>
        <taxon>Pseudomonadati</taxon>
        <taxon>Pseudomonadota</taxon>
        <taxon>Betaproteobacteria</taxon>
        <taxon>Burkholderiales</taxon>
        <taxon>Alcaligenaceae</taxon>
        <taxon>Bordetella</taxon>
    </lineage>
</organism>
<keyword evidence="3" id="KW-1133">Transmembrane helix</keyword>
<dbReference type="PANTHER" id="PTHR33741">
    <property type="entry name" value="TRANSMEMBRANE PROTEIN DDB_G0269096-RELATED"/>
    <property type="match status" value="1"/>
</dbReference>
<accession>A0A157RRB4</accession>
<keyword evidence="1" id="KW-0129">CBS domain</keyword>
<feature type="region of interest" description="Disordered" evidence="2">
    <location>
        <begin position="163"/>
        <end position="185"/>
    </location>
</feature>
<feature type="domain" description="CBS" evidence="4">
    <location>
        <begin position="232"/>
        <end position="288"/>
    </location>
</feature>
<feature type="transmembrane region" description="Helical" evidence="3">
    <location>
        <begin position="129"/>
        <end position="152"/>
    </location>
</feature>
<dbReference type="Pfam" id="PF04982">
    <property type="entry name" value="TM_HPP"/>
    <property type="match status" value="1"/>
</dbReference>
<keyword evidence="3" id="KW-0812">Transmembrane</keyword>
<sequence>MLAGATWRERIVSCLGALVAIGLTGLICGLMLGNDPQLPLLVAPMGASAVLLFAVPSSPLAQPWSIIGGNTLSAFIGYGMSHIIPHPLLAAGAAVGFAIAAMSIARCLHPPGGAAALTVALGGPVVAKWGALFPLVPVALNSCILVCLGILFHRLARRAYPHNAPAPANPHGTADPPPSTRAGPRHEDVEAALDSLGETFDIDAQDLQRLLHEIEQQALLRTHGRLLCEDIMSRDVISVAPTATPGEAQALLLRHDVRLLPVLDGDGHLQGAVGLRELLQPADTVASLLAPARTADPGQPAVALLPTLTDGRAHAVIIVDAQRRVVGLVSQTDLLGSLGKAHLAASPA</sequence>
<evidence type="ECO:0000313" key="6">
    <source>
        <dbReference type="Proteomes" id="UP000077037"/>
    </source>
</evidence>
<dbReference type="Proteomes" id="UP000077037">
    <property type="component" value="Unassembled WGS sequence"/>
</dbReference>
<feature type="transmembrane region" description="Helical" evidence="3">
    <location>
        <begin position="12"/>
        <end position="32"/>
    </location>
</feature>